<dbReference type="Proteomes" id="UP000789920">
    <property type="component" value="Unassembled WGS sequence"/>
</dbReference>
<keyword evidence="2" id="KW-1185">Reference proteome</keyword>
<evidence type="ECO:0000313" key="2">
    <source>
        <dbReference type="Proteomes" id="UP000789920"/>
    </source>
</evidence>
<evidence type="ECO:0000313" key="1">
    <source>
        <dbReference type="EMBL" id="CAG8690462.1"/>
    </source>
</evidence>
<organism evidence="1 2">
    <name type="scientific">Racocetra persica</name>
    <dbReference type="NCBI Taxonomy" id="160502"/>
    <lineage>
        <taxon>Eukaryota</taxon>
        <taxon>Fungi</taxon>
        <taxon>Fungi incertae sedis</taxon>
        <taxon>Mucoromycota</taxon>
        <taxon>Glomeromycotina</taxon>
        <taxon>Glomeromycetes</taxon>
        <taxon>Diversisporales</taxon>
        <taxon>Gigasporaceae</taxon>
        <taxon>Racocetra</taxon>
    </lineage>
</organism>
<gene>
    <name evidence="1" type="ORF">RPERSI_LOCUS9521</name>
</gene>
<dbReference type="EMBL" id="CAJVQC010018065">
    <property type="protein sequence ID" value="CAG8690462.1"/>
    <property type="molecule type" value="Genomic_DNA"/>
</dbReference>
<accession>A0ACA9PAQ4</accession>
<name>A0ACA9PAQ4_9GLOM</name>
<feature type="non-terminal residue" evidence="1">
    <location>
        <position position="1"/>
    </location>
</feature>
<sequence>YDSNPLDPNRDLIWVKNWVRTDEPVSLTQQQFEQLSDAQTQDFSNQYDELLRSLVQNPEATPNITSTIWKSIISNGNTSSVLQFPDAIHFSFGGLGVKMHISEIGFQVDPDFSNFVTEISHIIQTLYEFARKGKFPLTRLMTIRIIKSTEATLSNIFNHDPKTLYCGVDFLTVIGTPGWDEFIQLIAQRLFDKYKAKPHWGKEWENIPNVKSYLSDVLSDQIKQFEKVRANDNSKLSNIFLS</sequence>
<proteinExistence type="predicted"/>
<reference evidence="1" key="1">
    <citation type="submission" date="2021-06" db="EMBL/GenBank/DDBJ databases">
        <authorList>
            <person name="Kallberg Y."/>
            <person name="Tangrot J."/>
            <person name="Rosling A."/>
        </authorList>
    </citation>
    <scope>NUCLEOTIDE SEQUENCE</scope>
    <source>
        <strain evidence="1">MA461A</strain>
    </source>
</reference>
<protein>
    <submittedName>
        <fullName evidence="1">35284_t:CDS:1</fullName>
    </submittedName>
</protein>
<comment type="caution">
    <text evidence="1">The sequence shown here is derived from an EMBL/GenBank/DDBJ whole genome shotgun (WGS) entry which is preliminary data.</text>
</comment>